<dbReference type="OrthoDB" id="794036at2"/>
<organism evidence="1 2">
    <name type="scientific">Maribacter luteus</name>
    <dbReference type="NCBI Taxonomy" id="2594478"/>
    <lineage>
        <taxon>Bacteria</taxon>
        <taxon>Pseudomonadati</taxon>
        <taxon>Bacteroidota</taxon>
        <taxon>Flavobacteriia</taxon>
        <taxon>Flavobacteriales</taxon>
        <taxon>Flavobacteriaceae</taxon>
        <taxon>Maribacter</taxon>
    </lineage>
</organism>
<dbReference type="Proteomes" id="UP000443153">
    <property type="component" value="Unassembled WGS sequence"/>
</dbReference>
<dbReference type="Gene3D" id="1.25.40.10">
    <property type="entry name" value="Tetratricopeptide repeat domain"/>
    <property type="match status" value="1"/>
</dbReference>
<protein>
    <recommendedName>
        <fullName evidence="3">Tetratricopeptide repeat protein</fullName>
    </recommendedName>
</protein>
<dbReference type="InterPro" id="IPR019734">
    <property type="entry name" value="TPR_rpt"/>
</dbReference>
<evidence type="ECO:0000313" key="2">
    <source>
        <dbReference type="Proteomes" id="UP000443153"/>
    </source>
</evidence>
<dbReference type="RefSeq" id="WP_154367903.1">
    <property type="nucleotide sequence ID" value="NZ_WKJH01000022.1"/>
</dbReference>
<keyword evidence="2" id="KW-1185">Reference proteome</keyword>
<dbReference type="EMBL" id="WKJH01000022">
    <property type="protein sequence ID" value="MRX65243.1"/>
    <property type="molecule type" value="Genomic_DNA"/>
</dbReference>
<sequence length="190" mass="21715">MDKVQDGIITVINPTKKINDLEKKLSFADTFENKVSLADAYLGARQYQKAIDLYKSALTGTFEKDYYGNANLIEAFYYSEQYAEVVDRIKVIQDSPRFKKSKAMFLYALTLEKTGDVDLAEEYLNQFNAPYSRYAERLELAKFNIRNAKTDKARETLNDIVTESQGMSKSSYKLNKGFILEAKEMLATGL</sequence>
<dbReference type="InterPro" id="IPR011990">
    <property type="entry name" value="TPR-like_helical_dom_sf"/>
</dbReference>
<dbReference type="Pfam" id="PF13174">
    <property type="entry name" value="TPR_6"/>
    <property type="match status" value="1"/>
</dbReference>
<gene>
    <name evidence="1" type="ORF">GJ691_13850</name>
</gene>
<evidence type="ECO:0008006" key="3">
    <source>
        <dbReference type="Google" id="ProtNLM"/>
    </source>
</evidence>
<dbReference type="SUPFAM" id="SSF48452">
    <property type="entry name" value="TPR-like"/>
    <property type="match status" value="1"/>
</dbReference>
<dbReference type="AlphaFoldDB" id="A0A6I2MN24"/>
<name>A0A6I2MN24_9FLAO</name>
<reference evidence="1 2" key="1">
    <citation type="submission" date="2019-11" db="EMBL/GenBank/DDBJ databases">
        <title>Maribacter lutea sp. nov., a marine bacterium isolated from intertidal sand.</title>
        <authorList>
            <person name="Liu A."/>
        </authorList>
    </citation>
    <scope>NUCLEOTIDE SEQUENCE [LARGE SCALE GENOMIC DNA]</scope>
    <source>
        <strain evidence="1 2">RZ05</strain>
    </source>
</reference>
<comment type="caution">
    <text evidence="1">The sequence shown here is derived from an EMBL/GenBank/DDBJ whole genome shotgun (WGS) entry which is preliminary data.</text>
</comment>
<proteinExistence type="predicted"/>
<evidence type="ECO:0000313" key="1">
    <source>
        <dbReference type="EMBL" id="MRX65243.1"/>
    </source>
</evidence>
<accession>A0A6I2MN24</accession>